<protein>
    <submittedName>
        <fullName evidence="2">Uncharacterized protein LOC118344047</fullName>
    </submittedName>
</protein>
<accession>A0A6P9DVM2</accession>
<dbReference type="OrthoDB" id="692400at2759"/>
<dbReference type="Gene3D" id="3.60.10.10">
    <property type="entry name" value="Endonuclease/exonuclease/phosphatase"/>
    <property type="match status" value="1"/>
</dbReference>
<evidence type="ECO:0000313" key="2">
    <source>
        <dbReference type="RefSeq" id="XP_035539695.1"/>
    </source>
</evidence>
<dbReference type="InterPro" id="IPR036691">
    <property type="entry name" value="Endo/exonu/phosph_ase_sf"/>
</dbReference>
<reference evidence="2" key="1">
    <citation type="submission" date="2025-08" db="UniProtKB">
        <authorList>
            <consortium name="RefSeq"/>
        </authorList>
    </citation>
    <scope>IDENTIFICATION</scope>
    <source>
        <tissue evidence="2">Leaves</tissue>
    </source>
</reference>
<dbReference type="GeneID" id="118344047"/>
<dbReference type="PANTHER" id="PTHR33710">
    <property type="entry name" value="BNAC02G09200D PROTEIN"/>
    <property type="match status" value="1"/>
</dbReference>
<keyword evidence="1" id="KW-1185">Reference proteome</keyword>
<organism evidence="1 2">
    <name type="scientific">Juglans regia</name>
    <name type="common">English walnut</name>
    <dbReference type="NCBI Taxonomy" id="51240"/>
    <lineage>
        <taxon>Eukaryota</taxon>
        <taxon>Viridiplantae</taxon>
        <taxon>Streptophyta</taxon>
        <taxon>Embryophyta</taxon>
        <taxon>Tracheophyta</taxon>
        <taxon>Spermatophyta</taxon>
        <taxon>Magnoliopsida</taxon>
        <taxon>eudicotyledons</taxon>
        <taxon>Gunneridae</taxon>
        <taxon>Pentapetalae</taxon>
        <taxon>rosids</taxon>
        <taxon>fabids</taxon>
        <taxon>Fagales</taxon>
        <taxon>Juglandaceae</taxon>
        <taxon>Juglans</taxon>
    </lineage>
</organism>
<gene>
    <name evidence="2" type="primary">LOC118344047</name>
</gene>
<sequence length="239" mass="27856">MEEFSEFMFDLDLMDLPLAGGEYTWSNSRRWSRLDRFLVSPSWEAHYSELYQKRLARVCSNHFPIMLDCGGINRGRQYFKFENMWLAVDGFAEKVRNWWSSYQFSGTPSFILAGKLKALKQDLRRWNMEVFGNIDNQKTILLEELQELEEQLLLGNASEEALLRKSVVVTELERVLVANSHRRNNTIETLTAGNQVLSSPLDLENHIVNYYKNLLTETFGWRPKLDGLPFESIDTQSVS</sequence>
<dbReference type="Proteomes" id="UP000235220">
    <property type="component" value="Chromosome 12"/>
</dbReference>
<dbReference type="InParanoid" id="A0A6P9DVM2"/>
<dbReference type="RefSeq" id="XP_035539695.1">
    <property type="nucleotide sequence ID" value="XM_035683802.1"/>
</dbReference>
<dbReference type="SUPFAM" id="SSF56219">
    <property type="entry name" value="DNase I-like"/>
    <property type="match status" value="1"/>
</dbReference>
<proteinExistence type="predicted"/>
<dbReference type="PANTHER" id="PTHR33710:SF64">
    <property type="entry name" value="ENDONUCLEASE_EXONUCLEASE_PHOSPHATASE DOMAIN-CONTAINING PROTEIN"/>
    <property type="match status" value="1"/>
</dbReference>
<name>A0A6P9DVM2_JUGRE</name>
<dbReference type="KEGG" id="jre:118344047"/>
<dbReference type="AlphaFoldDB" id="A0A6P9DVM2"/>
<evidence type="ECO:0000313" key="1">
    <source>
        <dbReference type="Proteomes" id="UP000235220"/>
    </source>
</evidence>